<protein>
    <submittedName>
        <fullName evidence="4">AMV209</fullName>
    </submittedName>
</protein>
<organismHost>
    <name type="scientific">Amsacta</name>
    <dbReference type="NCBI Taxonomy" id="340055"/>
</organismHost>
<reference evidence="4 5" key="1">
    <citation type="journal article" date="2000" name="Virology">
        <title>Complete genomic sequence of the Amsacta moorei entomopoxvirus: analysis and comparison with other poxviruses.</title>
        <authorList>
            <person name="Bawden A.L."/>
            <person name="Glassberg K.J."/>
            <person name="Diggans J."/>
            <person name="Shaw R."/>
            <person name="Farmerie W."/>
            <person name="Moyer R.W."/>
        </authorList>
    </citation>
    <scope>NUCLEOTIDE SEQUENCE [LARGE SCALE GENOMIC DNA]</scope>
</reference>
<evidence type="ECO:0000259" key="3">
    <source>
        <dbReference type="Pfam" id="PF10553"/>
    </source>
</evidence>
<evidence type="ECO:0000313" key="5">
    <source>
        <dbReference type="Proteomes" id="UP000000872"/>
    </source>
</evidence>
<dbReference type="RefSeq" id="NP_064991.1">
    <property type="nucleotide sequence ID" value="NC_002520.1"/>
</dbReference>
<evidence type="ECO:0000313" key="4">
    <source>
        <dbReference type="EMBL" id="AAG02915.1"/>
    </source>
</evidence>
<sequence>MNSINYNNFTINIYDSKYNVKDIFTALNYTNYEEYFEDNEDRYYSLRSLKKIFNENEYEKNLIKFLNDNTFVDIFTFITNNDYDFKLGSWFKDIWYPLFEEKDVLITNDILTFIYYFPEGSQPPPEMFKGYKKNLIDSLNNYNIKFIEIDYKHEYVLTNKKLKNEIKFITPNNILRKRWIILSVENFKLLIMRLNTKSAHYIREYYLFIEGLLYKYTKYINNYNNNVKNKELLKLKEENNNLQRFNMNMKNFINNVKEKNKNGYIYIATSKRYASINNFKVGKTDNLSSRQSNFNSSHIDQDEFYICFYQKVYNMSKTENLIHDLLEDFRDKKRKEIFIIHYTYLLDIINLVIKNINEPYDYINNLIKNRLSEMYNLKPVIPIKINIDDDSIKLNEIKEKITNILDEYIKNNNLKISRIQLLNELNIDNINRNKLWEYVKELFEWKNSKTPINYNDKKLTIIY</sequence>
<dbReference type="Pfam" id="PF10553">
    <property type="entry name" value="MSV199"/>
    <property type="match status" value="1"/>
</dbReference>
<dbReference type="KEGG" id="vg:1494799"/>
<feature type="coiled-coil region" evidence="1">
    <location>
        <begin position="220"/>
        <end position="262"/>
    </location>
</feature>
<dbReference type="EMBL" id="AF250284">
    <property type="protein sequence ID" value="AAG02915.1"/>
    <property type="molecule type" value="Genomic_DNA"/>
</dbReference>
<dbReference type="OrthoDB" id="5801at10239"/>
<dbReference type="InterPro" id="IPR018879">
    <property type="entry name" value="MSV199_dom"/>
</dbReference>
<keyword evidence="1" id="KW-0175">Coiled coil</keyword>
<dbReference type="InterPro" id="IPR018306">
    <property type="entry name" value="Phage_T5_Orf172_DNA-bd"/>
</dbReference>
<gene>
    <name evidence="4" type="primary">AMV209</name>
</gene>
<feature type="domain" description="Bacteriophage T5 Orf172 DNA-binding" evidence="2">
    <location>
        <begin position="263"/>
        <end position="351"/>
    </location>
</feature>
<accession>Q9EMJ7</accession>
<dbReference type="GeneID" id="1494799"/>
<evidence type="ECO:0000256" key="1">
    <source>
        <dbReference type="SAM" id="Coils"/>
    </source>
</evidence>
<name>Q9EMJ7_AMEPV</name>
<proteinExistence type="predicted"/>
<organism evidence="4 5">
    <name type="scientific">Amsacta moorei entomopoxvirus</name>
    <name type="common">AmEPV</name>
    <dbReference type="NCBI Taxonomy" id="28321"/>
    <lineage>
        <taxon>Viruses</taxon>
        <taxon>Varidnaviria</taxon>
        <taxon>Bamfordvirae</taxon>
        <taxon>Nucleocytoviricota</taxon>
        <taxon>Pokkesviricetes</taxon>
        <taxon>Chitovirales</taxon>
        <taxon>Poxviridae</taxon>
        <taxon>Entomopoxvirinae</taxon>
        <taxon>Betaentomopoxvirus</taxon>
    </lineage>
</organism>
<evidence type="ECO:0000259" key="2">
    <source>
        <dbReference type="Pfam" id="PF10544"/>
    </source>
</evidence>
<dbReference type="Proteomes" id="UP000000872">
    <property type="component" value="Segment"/>
</dbReference>
<feature type="domain" description="MSV199" evidence="3">
    <location>
        <begin position="72"/>
        <end position="213"/>
    </location>
</feature>
<dbReference type="Pfam" id="PF10544">
    <property type="entry name" value="T5orf172"/>
    <property type="match status" value="1"/>
</dbReference>
<keyword evidence="5" id="KW-1185">Reference proteome</keyword>